<organism evidence="1">
    <name type="scientific">gut metagenome</name>
    <dbReference type="NCBI Taxonomy" id="749906"/>
    <lineage>
        <taxon>unclassified sequences</taxon>
        <taxon>metagenomes</taxon>
        <taxon>organismal metagenomes</taxon>
    </lineage>
</organism>
<feature type="non-terminal residue" evidence="1">
    <location>
        <position position="55"/>
    </location>
</feature>
<reference evidence="1" key="1">
    <citation type="journal article" date="2012" name="PLoS ONE">
        <title>Gene sets for utilization of primary and secondary nutrition supplies in the distal gut of endangered iberian lynx.</title>
        <authorList>
            <person name="Alcaide M."/>
            <person name="Messina E."/>
            <person name="Richter M."/>
            <person name="Bargiela R."/>
            <person name="Peplies J."/>
            <person name="Huws S.A."/>
            <person name="Newbold C.J."/>
            <person name="Golyshin P.N."/>
            <person name="Simon M.A."/>
            <person name="Lopez G."/>
            <person name="Yakimov M.M."/>
            <person name="Ferrer M."/>
        </authorList>
    </citation>
    <scope>NUCLEOTIDE SEQUENCE</scope>
</reference>
<dbReference type="EMBL" id="AMCI01008532">
    <property type="protein sequence ID" value="EJW90916.1"/>
    <property type="molecule type" value="Genomic_DNA"/>
</dbReference>
<protein>
    <submittedName>
        <fullName evidence="1">Secreted protein</fullName>
    </submittedName>
</protein>
<accession>J9F7N7</accession>
<sequence length="55" mass="6335">MNKKLRFMCMLLLTLVSSTIWAEKYDYKNESNYAKVSFAAATDASETDFGMKNQE</sequence>
<gene>
    <name evidence="1" type="ORF">EVA_20976</name>
</gene>
<evidence type="ECO:0000313" key="1">
    <source>
        <dbReference type="EMBL" id="EJW90916.1"/>
    </source>
</evidence>
<dbReference type="AlphaFoldDB" id="J9F7N7"/>
<comment type="caution">
    <text evidence="1">The sequence shown here is derived from an EMBL/GenBank/DDBJ whole genome shotgun (WGS) entry which is preliminary data.</text>
</comment>
<name>J9F7N7_9ZZZZ</name>
<proteinExistence type="predicted"/>